<dbReference type="InterPro" id="IPR006091">
    <property type="entry name" value="Acyl-CoA_Oxase/DH_mid-dom"/>
</dbReference>
<evidence type="ECO:0000313" key="13">
    <source>
        <dbReference type="EMBL" id="QKS50095.1"/>
    </source>
</evidence>
<evidence type="ECO:0000259" key="10">
    <source>
        <dbReference type="Pfam" id="PF00441"/>
    </source>
</evidence>
<feature type="domain" description="Acyl-CoA oxidase/dehydrogenase middle" evidence="11">
    <location>
        <begin position="122"/>
        <end position="214"/>
    </location>
</feature>
<evidence type="ECO:0000256" key="8">
    <source>
        <dbReference type="PIRSR" id="PIRSR634178-1"/>
    </source>
</evidence>
<keyword evidence="14" id="KW-1185">Reference proteome</keyword>
<dbReference type="InterPro" id="IPR034178">
    <property type="entry name" value="IBD"/>
</dbReference>
<evidence type="ECO:0000256" key="4">
    <source>
        <dbReference type="ARBA" id="ARBA00022456"/>
    </source>
</evidence>
<protein>
    <submittedName>
        <fullName evidence="13">Acyl-CoA dehydrogenase family protein</fullName>
    </submittedName>
</protein>
<feature type="domain" description="Acyl-CoA dehydrogenase/oxidase N-terminal" evidence="12">
    <location>
        <begin position="6"/>
        <end position="117"/>
    </location>
</feature>
<dbReference type="SUPFAM" id="SSF56645">
    <property type="entry name" value="Acyl-CoA dehydrogenase NM domain-like"/>
    <property type="match status" value="1"/>
</dbReference>
<dbReference type="Pfam" id="PF02770">
    <property type="entry name" value="Acyl-CoA_dh_M"/>
    <property type="match status" value="1"/>
</dbReference>
<dbReference type="GO" id="GO:0050660">
    <property type="term" value="F:flavin adenine dinucleotide binding"/>
    <property type="evidence" value="ECO:0007669"/>
    <property type="project" value="InterPro"/>
</dbReference>
<evidence type="ECO:0000313" key="14">
    <source>
        <dbReference type="Proteomes" id="UP000509702"/>
    </source>
</evidence>
<dbReference type="Pfam" id="PF02771">
    <property type="entry name" value="Acyl-CoA_dh_N"/>
    <property type="match status" value="1"/>
</dbReference>
<dbReference type="EMBL" id="CP054617">
    <property type="protein sequence ID" value="QKS50095.1"/>
    <property type="molecule type" value="Genomic_DNA"/>
</dbReference>
<evidence type="ECO:0000256" key="7">
    <source>
        <dbReference type="ARBA" id="ARBA00023002"/>
    </source>
</evidence>
<geneLocation type="plasmid" evidence="13 14">
    <name>unnamed3</name>
</geneLocation>
<evidence type="ECO:0000256" key="2">
    <source>
        <dbReference type="ARBA" id="ARBA00005109"/>
    </source>
</evidence>
<dbReference type="GO" id="GO:0006629">
    <property type="term" value="P:lipid metabolic process"/>
    <property type="evidence" value="ECO:0007669"/>
    <property type="project" value="InterPro"/>
</dbReference>
<dbReference type="InterPro" id="IPR036250">
    <property type="entry name" value="AcylCo_DH-like_C"/>
</dbReference>
<dbReference type="InterPro" id="IPR037069">
    <property type="entry name" value="AcylCoA_DH/ox_N_sf"/>
</dbReference>
<keyword evidence="6 9" id="KW-0274">FAD</keyword>
<comment type="pathway">
    <text evidence="2">Amino-acid degradation; L-valine degradation.</text>
</comment>
<accession>A0A6N1AEI8</accession>
<comment type="similarity">
    <text evidence="3 9">Belongs to the acyl-CoA dehydrogenase family.</text>
</comment>
<dbReference type="FunFam" id="1.20.140.10:FF:000001">
    <property type="entry name" value="Acyl-CoA dehydrogenase"/>
    <property type="match status" value="1"/>
</dbReference>
<proteinExistence type="inferred from homology"/>
<dbReference type="InterPro" id="IPR046373">
    <property type="entry name" value="Acyl-CoA_Oxase/DH_mid-dom_sf"/>
</dbReference>
<organism evidence="13 14">
    <name type="scientific">Azospirillum oryzae</name>
    <dbReference type="NCBI Taxonomy" id="286727"/>
    <lineage>
        <taxon>Bacteria</taxon>
        <taxon>Pseudomonadati</taxon>
        <taxon>Pseudomonadota</taxon>
        <taxon>Alphaproteobacteria</taxon>
        <taxon>Rhodospirillales</taxon>
        <taxon>Azospirillaceae</taxon>
        <taxon>Azospirillum</taxon>
    </lineage>
</organism>
<keyword evidence="13" id="KW-0614">Plasmid</keyword>
<dbReference type="Gene3D" id="2.40.110.10">
    <property type="entry name" value="Butyryl-CoA Dehydrogenase, subunit A, domain 2"/>
    <property type="match status" value="1"/>
</dbReference>
<dbReference type="FunFam" id="2.40.110.10:FF:000001">
    <property type="entry name" value="Acyl-CoA dehydrogenase, mitochondrial"/>
    <property type="match status" value="1"/>
</dbReference>
<dbReference type="InterPro" id="IPR052547">
    <property type="entry name" value="Mito_Isobutyryl-CoADH"/>
</dbReference>
<dbReference type="PROSITE" id="PS00073">
    <property type="entry name" value="ACYL_COA_DH_2"/>
    <property type="match status" value="1"/>
</dbReference>
<keyword evidence="5 9" id="KW-0285">Flavoprotein</keyword>
<dbReference type="AlphaFoldDB" id="A0A6N1AEI8"/>
<dbReference type="PROSITE" id="PS00072">
    <property type="entry name" value="ACYL_COA_DH_1"/>
    <property type="match status" value="1"/>
</dbReference>
<dbReference type="InterPro" id="IPR009075">
    <property type="entry name" value="AcylCo_DH/oxidase_C"/>
</dbReference>
<keyword evidence="7 9" id="KW-0560">Oxidoreductase</keyword>
<evidence type="ECO:0000256" key="9">
    <source>
        <dbReference type="RuleBase" id="RU362125"/>
    </source>
</evidence>
<dbReference type="Gene3D" id="1.10.540.10">
    <property type="entry name" value="Acyl-CoA dehydrogenase/oxidase, N-terminal domain"/>
    <property type="match status" value="1"/>
</dbReference>
<evidence type="ECO:0000256" key="1">
    <source>
        <dbReference type="ARBA" id="ARBA00001974"/>
    </source>
</evidence>
<dbReference type="KEGG" id="aoz:HUE56_06140"/>
<dbReference type="InterPro" id="IPR006089">
    <property type="entry name" value="Acyl-CoA_DH_CS"/>
</dbReference>
<dbReference type="CDD" id="cd01162">
    <property type="entry name" value="IBD"/>
    <property type="match status" value="1"/>
</dbReference>
<feature type="active site" description="Proton acceptor" evidence="8">
    <location>
        <position position="362"/>
    </location>
</feature>
<dbReference type="PANTHER" id="PTHR43831">
    <property type="entry name" value="ISOBUTYRYL-COA DEHYDROGENASE"/>
    <property type="match status" value="1"/>
</dbReference>
<sequence length="381" mass="41050">MSFELTEDQIAIRDMALSFARDELAPNAVEWDQKKHFPVDTLRAAGELGMGGIYVSEDHGGSALSRFDAVVIFEALSQGCPTIASYISIHNMVAGMVDNFGNDEQKAHWLPKLCTMEWLASYCLTEANAGSDAAALRTRAVRDGDSYILNGAKQFISGAGSSDLYLVMARTGEDGPGGISAFLLPKDTPGLSFGANEHKMGWNAQPTRAVIMEDARVPASALLGQEGMGFKFAMKGLDGGRINIAACSIGGAQAALDKALTYMSERKAFGQSLDRFQALQFRIADMATELEAARTFVHRAASALDAGAKDATRLCAMAKRFATDTGFEVANNALQLFGGYGYLADYGVEKIVRDLRVHQILEGTNEIMRLIVSRSEIGRMS</sequence>
<evidence type="ECO:0000259" key="11">
    <source>
        <dbReference type="Pfam" id="PF02770"/>
    </source>
</evidence>
<feature type="domain" description="Acyl-CoA dehydrogenase/oxidase C-terminal" evidence="10">
    <location>
        <begin position="227"/>
        <end position="375"/>
    </location>
</feature>
<dbReference type="InterPro" id="IPR013786">
    <property type="entry name" value="AcylCoA_DH/ox_N"/>
</dbReference>
<dbReference type="PIRSF" id="PIRSF016578">
    <property type="entry name" value="HsaA"/>
    <property type="match status" value="1"/>
</dbReference>
<name>A0A6N1AEI8_9PROT</name>
<evidence type="ECO:0000256" key="3">
    <source>
        <dbReference type="ARBA" id="ARBA00009347"/>
    </source>
</evidence>
<dbReference type="Proteomes" id="UP000509702">
    <property type="component" value="Plasmid unnamed3"/>
</dbReference>
<evidence type="ECO:0000259" key="12">
    <source>
        <dbReference type="Pfam" id="PF02771"/>
    </source>
</evidence>
<dbReference type="FunFam" id="1.10.540.10:FF:000002">
    <property type="entry name" value="Acyl-CoA dehydrogenase FadE19"/>
    <property type="match status" value="1"/>
</dbReference>
<dbReference type="GO" id="GO:0009083">
    <property type="term" value="P:branched-chain amino acid catabolic process"/>
    <property type="evidence" value="ECO:0007669"/>
    <property type="project" value="UniProtKB-KW"/>
</dbReference>
<gene>
    <name evidence="13" type="ORF">HUE56_06140</name>
</gene>
<reference evidence="13 14" key="1">
    <citation type="submission" date="2020-06" db="EMBL/GenBank/DDBJ databases">
        <title>Complete genome of Azosprillum oryzae KACC14407.</title>
        <authorList>
            <person name="Kim M."/>
            <person name="Park Y.-J."/>
            <person name="Shin J.-H."/>
        </authorList>
    </citation>
    <scope>NUCLEOTIDE SEQUENCE [LARGE SCALE GENOMIC DNA]</scope>
    <source>
        <strain evidence="13 14">KACC 14407</strain>
        <plasmid evidence="13 14">unnamed3</plasmid>
    </source>
</reference>
<evidence type="ECO:0000256" key="5">
    <source>
        <dbReference type="ARBA" id="ARBA00022630"/>
    </source>
</evidence>
<evidence type="ECO:0000256" key="6">
    <source>
        <dbReference type="ARBA" id="ARBA00022827"/>
    </source>
</evidence>
<dbReference type="InterPro" id="IPR009100">
    <property type="entry name" value="AcylCoA_DH/oxidase_NM_dom_sf"/>
</dbReference>
<dbReference type="GO" id="GO:0003995">
    <property type="term" value="F:acyl-CoA dehydrogenase activity"/>
    <property type="evidence" value="ECO:0007669"/>
    <property type="project" value="InterPro"/>
</dbReference>
<dbReference type="OrthoDB" id="5510711at2"/>
<dbReference type="Gene3D" id="1.20.140.10">
    <property type="entry name" value="Butyryl-CoA Dehydrogenase, subunit A, domain 3"/>
    <property type="match status" value="1"/>
</dbReference>
<dbReference type="PANTHER" id="PTHR43831:SF1">
    <property type="entry name" value="ISOBUTYRYL-COA DEHYDROGENASE, MITOCHONDRIAL"/>
    <property type="match status" value="1"/>
</dbReference>
<dbReference type="SUPFAM" id="SSF47203">
    <property type="entry name" value="Acyl-CoA dehydrogenase C-terminal domain-like"/>
    <property type="match status" value="1"/>
</dbReference>
<dbReference type="RefSeq" id="WP_149198883.1">
    <property type="nucleotide sequence ID" value="NZ_BSOV01000043.1"/>
</dbReference>
<comment type="cofactor">
    <cofactor evidence="1 9">
        <name>FAD</name>
        <dbReference type="ChEBI" id="CHEBI:57692"/>
    </cofactor>
</comment>
<dbReference type="Pfam" id="PF00441">
    <property type="entry name" value="Acyl-CoA_dh_1"/>
    <property type="match status" value="1"/>
</dbReference>
<keyword evidence="4" id="KW-0101">Branched-chain amino acid catabolism</keyword>